<gene>
    <name evidence="9" type="ORF">GDO86_012075</name>
</gene>
<feature type="domain" description="Deleted in lung and esophageal cancer protein 1 Ig-like" evidence="8">
    <location>
        <begin position="287"/>
        <end position="372"/>
    </location>
</feature>
<organism evidence="9 10">
    <name type="scientific">Hymenochirus boettgeri</name>
    <name type="common">Congo dwarf clawed frog</name>
    <dbReference type="NCBI Taxonomy" id="247094"/>
    <lineage>
        <taxon>Eukaryota</taxon>
        <taxon>Metazoa</taxon>
        <taxon>Chordata</taxon>
        <taxon>Craniata</taxon>
        <taxon>Vertebrata</taxon>
        <taxon>Euteleostomi</taxon>
        <taxon>Amphibia</taxon>
        <taxon>Batrachia</taxon>
        <taxon>Anura</taxon>
        <taxon>Pipoidea</taxon>
        <taxon>Pipidae</taxon>
        <taxon>Pipinae</taxon>
        <taxon>Hymenochirus</taxon>
    </lineage>
</organism>
<dbReference type="Pfam" id="PF23277">
    <property type="entry name" value="Ig_Dlec1_1"/>
    <property type="match status" value="1"/>
</dbReference>
<feature type="domain" description="HYDIN/VesB/CFA65-like Ig-like" evidence="7">
    <location>
        <begin position="683"/>
        <end position="768"/>
    </location>
</feature>
<feature type="compositionally biased region" description="Low complexity" evidence="6">
    <location>
        <begin position="12"/>
        <end position="21"/>
    </location>
</feature>
<dbReference type="GO" id="GO:0005737">
    <property type="term" value="C:cytoplasm"/>
    <property type="evidence" value="ECO:0007669"/>
    <property type="project" value="TreeGrafter"/>
</dbReference>
<evidence type="ECO:0000259" key="7">
    <source>
        <dbReference type="Pfam" id="PF22544"/>
    </source>
</evidence>
<dbReference type="Proteomes" id="UP000812440">
    <property type="component" value="Chromosome 6"/>
</dbReference>
<keyword evidence="3" id="KW-0963">Cytoplasm</keyword>
<dbReference type="OrthoDB" id="2115465at2759"/>
<evidence type="ECO:0000256" key="2">
    <source>
        <dbReference type="ARBA" id="ARBA00004496"/>
    </source>
</evidence>
<reference evidence="9" key="1">
    <citation type="thesis" date="2020" institute="ProQuest LLC" country="789 East Eisenhower Parkway, Ann Arbor, MI, USA">
        <title>Comparative Genomics and Chromosome Evolution.</title>
        <authorList>
            <person name="Mudd A.B."/>
        </authorList>
    </citation>
    <scope>NUCLEOTIDE SEQUENCE</scope>
    <source>
        <strain evidence="9">Female2</strain>
        <tissue evidence="9">Blood</tissue>
    </source>
</reference>
<feature type="region of interest" description="Disordered" evidence="6">
    <location>
        <begin position="1"/>
        <end position="25"/>
    </location>
</feature>
<dbReference type="GO" id="GO:0005929">
    <property type="term" value="C:cilium"/>
    <property type="evidence" value="ECO:0007669"/>
    <property type="project" value="TreeGrafter"/>
</dbReference>
<protein>
    <recommendedName>
        <fullName evidence="11">Deleted in lung and esophageal cancer protein 1</fullName>
    </recommendedName>
</protein>
<dbReference type="GO" id="GO:0015631">
    <property type="term" value="F:tubulin binding"/>
    <property type="evidence" value="ECO:0007669"/>
    <property type="project" value="TreeGrafter"/>
</dbReference>
<dbReference type="PANTHER" id="PTHR46348:SF1">
    <property type="entry name" value="DELETED IN LUNG AND ESOPHAGEAL CANCER PROTEIN 1"/>
    <property type="match status" value="1"/>
</dbReference>
<evidence type="ECO:0008006" key="11">
    <source>
        <dbReference type="Google" id="ProtNLM"/>
    </source>
</evidence>
<dbReference type="Pfam" id="PF23316">
    <property type="entry name" value="Ig_DLEC1_6th"/>
    <property type="match status" value="1"/>
</dbReference>
<evidence type="ECO:0000313" key="10">
    <source>
        <dbReference type="Proteomes" id="UP000812440"/>
    </source>
</evidence>
<dbReference type="InterPro" id="IPR013783">
    <property type="entry name" value="Ig-like_fold"/>
</dbReference>
<keyword evidence="5" id="KW-0966">Cell projection</keyword>
<feature type="region of interest" description="Disordered" evidence="6">
    <location>
        <begin position="200"/>
        <end position="234"/>
    </location>
</feature>
<dbReference type="EMBL" id="JAACNH010000005">
    <property type="protein sequence ID" value="KAG8443530.1"/>
    <property type="molecule type" value="Genomic_DNA"/>
</dbReference>
<comment type="subcellular location">
    <subcellularLocation>
        <location evidence="1">Cell projection</location>
        <location evidence="1">Cilium</location>
    </subcellularLocation>
    <subcellularLocation>
        <location evidence="2">Cytoplasm</location>
    </subcellularLocation>
</comment>
<evidence type="ECO:0000256" key="5">
    <source>
        <dbReference type="ARBA" id="ARBA00023273"/>
    </source>
</evidence>
<comment type="caution">
    <text evidence="9">The sequence shown here is derived from an EMBL/GenBank/DDBJ whole genome shotgun (WGS) entry which is preliminary data.</text>
</comment>
<dbReference type="InterPro" id="IPR033304">
    <property type="entry name" value="DLEC1"/>
</dbReference>
<keyword evidence="4" id="KW-0969">Cilium</keyword>
<dbReference type="Gene3D" id="2.60.40.10">
    <property type="entry name" value="Immunoglobulins"/>
    <property type="match status" value="7"/>
</dbReference>
<dbReference type="Pfam" id="PF22544">
    <property type="entry name" value="HYDIN_VesB_CFA65-like_Ig"/>
    <property type="match status" value="1"/>
</dbReference>
<sequence>MATDELVTASFSQEPSSFRSRTSSDRTQEISHLLASLFTNLYTGEVIGEETGANLIRSKGGDNPQHLKFAEELQQIRSVYEHRLAEADIVEKHIIQAQARATVQEERLLSALKKEEMSVELPPVESQFRWCVDNDILRKLKLLCPEDYITDLQPITKAPKEESIPSFCKETYSFHQHISRSPVDDGYTELTTPNQFRSLDERSLTDSTSSVGLDDEKRTKRKSSKGKITQKEELHHHRFLKNPRYLLPNSVPGGRSLIAPAKKREGLATPGVKHGESRDPLNEVPVFLANPPVVFFPDYEVGQIYEMTVELRNMTASSRHLRVIPPSTPHFSLGLGKFPGEGGIVAPGMSCHYTVRFVPDSLADFEDFLLVETQAPYPVLIPIEARRPPPVLTLPNTLECGPCLMGGIKVLEYFCMNEGLSRGRFCIMPSSVWPPANFRSVATSGFVEQGPFGIRPAAFELFTGQGIILEIVFFPMSSETFSQEFTIVCDNCQVKNFTLTGCGQQVGLELISVSDDSSLKVTEVPNLITKHLVQFQSTNIHTTLQKDIVIRNATHVGLPFFWQIIRPSTQSLLPGEAVDIYKMDIDLSTTAPFTLTPADGFLQPHEDFTFTVTYTPTELNEHHHVAQMVLREIPEPPSASNKPRRLSEFTPMAHNVIVMDLDLKGTAEPFKILLEPYAIIFPGECFIGTTMRKQFKMWNNSKSEAAYRWENLITPHIIQIEPHTGTIEPGNFREFEIWFTREEVGFTSHKVTCHIEHSSEPVTLHVEATFKGPDVSIDIPSLDLGLIKLGNKAVSVLSIDNKSPLPARWRMRESQACLSKRNEQEYQFLIEPDTGDLLPLSQSKISILFTPTICQRVQTVLELQVENGEDSHLFVTADVQLPQVCLLDSSLTFTGIYVGVPATSVVKILNQGRLPARFSWGELTGNDSARCSATITPTNGILGPNEEAEMCVNLTSYTTDELDDIRFCCKVEDKEEPLVLNLIGKAEGLEVTYSLGSGDGSSDQELPLNGEDLSLDFGSSVPVQGSVQRKVILTNLSGVSAPFSVEAAYFSGSPVQKPPDSNFSTRSTLIKTPGFAGKMATKVQADFRRATLSDGKGAAFIPLPSSGMLEGFQQVTIDVTAYNNMWGEYLDELIFKVGDLKAKVIPMKMTVQGCPIYFQITGPKPGIEIEGPVIRFGTQLSGGDTISRCLRIHNPSPCDIRIDWETYNIKQDDSKLVDLLLLYGDLFPLKDIDGNEMVVDDSASGGCKNSPINWDKIPNSAETRSSLVSRTTCCFKDMDHPEDVEEDKESTAAKAVSNENKLISVIVRPHEGVSADYPYCITPRQMIVPAGGCSSVHVSFTPLILTGATNKTECNGFALGFLSLDDKFARNIPGKVRRLQGYEVKPIRMNLQACVKPSILSIEIEDEEDNLVFYSVASNLIPDREVAQILTEVLTTQNLKLINCTETPLYFRLLVAKPFVLSSIDPNHSTKTANSDHDAQGGQIVLHPQQNILVKVSFCTTLELLTYQNLSANQMLSGVQLLQSEDGEKKLHFTQQLVIEYSNQSTQLIPLQAFLSPSVGSFP</sequence>
<accession>A0A8T2JJM8</accession>
<dbReference type="PANTHER" id="PTHR46348">
    <property type="entry name" value="DELETED IN LUNG AND ESOPHAGEAL CANCER PROTEIN 1"/>
    <property type="match status" value="1"/>
</dbReference>
<evidence type="ECO:0000256" key="3">
    <source>
        <dbReference type="ARBA" id="ARBA00022490"/>
    </source>
</evidence>
<evidence type="ECO:0000259" key="8">
    <source>
        <dbReference type="Pfam" id="PF23277"/>
    </source>
</evidence>
<evidence type="ECO:0000256" key="6">
    <source>
        <dbReference type="SAM" id="MobiDB-lite"/>
    </source>
</evidence>
<keyword evidence="10" id="KW-1185">Reference proteome</keyword>
<evidence type="ECO:0000256" key="4">
    <source>
        <dbReference type="ARBA" id="ARBA00023069"/>
    </source>
</evidence>
<evidence type="ECO:0000313" key="9">
    <source>
        <dbReference type="EMBL" id="KAG8443530.1"/>
    </source>
</evidence>
<evidence type="ECO:0000256" key="1">
    <source>
        <dbReference type="ARBA" id="ARBA00004138"/>
    </source>
</evidence>
<dbReference type="InterPro" id="IPR059041">
    <property type="entry name" value="Ig_DLEC1_1"/>
</dbReference>
<name>A0A8T2JJM8_9PIPI</name>
<dbReference type="InterPro" id="IPR053879">
    <property type="entry name" value="HYDIN_VesB_CFA65-like_Ig"/>
</dbReference>
<proteinExistence type="predicted"/>
<dbReference type="GO" id="GO:0008285">
    <property type="term" value="P:negative regulation of cell population proliferation"/>
    <property type="evidence" value="ECO:0007669"/>
    <property type="project" value="InterPro"/>
</dbReference>